<accession>A0A8J8NFQ8</accession>
<comment type="caution">
    <text evidence="2">The sequence shown here is derived from an EMBL/GenBank/DDBJ whole genome shotgun (WGS) entry which is preliminary data.</text>
</comment>
<feature type="region of interest" description="Disordered" evidence="1">
    <location>
        <begin position="46"/>
        <end position="220"/>
    </location>
</feature>
<evidence type="ECO:0000313" key="2">
    <source>
        <dbReference type="EMBL" id="TNV74437.1"/>
    </source>
</evidence>
<feature type="compositionally biased region" description="Acidic residues" evidence="1">
    <location>
        <begin position="160"/>
        <end position="175"/>
    </location>
</feature>
<dbReference type="GO" id="GO:0031932">
    <property type="term" value="C:TORC2 complex"/>
    <property type="evidence" value="ECO:0007669"/>
    <property type="project" value="InterPro"/>
</dbReference>
<feature type="compositionally biased region" description="Polar residues" evidence="1">
    <location>
        <begin position="72"/>
        <end position="92"/>
    </location>
</feature>
<dbReference type="GO" id="GO:0038203">
    <property type="term" value="P:TORC2 signaling"/>
    <property type="evidence" value="ECO:0007669"/>
    <property type="project" value="TreeGrafter"/>
</dbReference>
<feature type="compositionally biased region" description="Polar residues" evidence="1">
    <location>
        <begin position="179"/>
        <end position="199"/>
    </location>
</feature>
<dbReference type="GO" id="GO:0005886">
    <property type="term" value="C:plasma membrane"/>
    <property type="evidence" value="ECO:0007669"/>
    <property type="project" value="TreeGrafter"/>
</dbReference>
<sequence length="969" mass="107375">MSQQFNIIKYLFYRIQFVLIMEVTDLKELKKLMKGDARNKFEFEEDNDVGSFTGGNHFDPRKKPGSNGAPETYQTYQNSQGQRSIEASSSHQVHADGAGKRYEDLDSDDSELADANKGGGGNGSIERNSEDDYYDVPSMSPDRQANANKGTNKGKVITEIAEEDDEDDSSSSDDESTSKNNKTGNNESSSQRTGTQGENASPPAKKQAPTPIVQQEEKRDKILTFRDMSHLSYFGMEGKAFQGKHTPSAVHGQQTTQDIVKEVLEDLLDLVFEDAEGNKNKQESEIVDDFMIENNFAQLRKKVFVKEKVIPQRPSVKVVSTSGLFAQKPVANAVKKSAAGTFKSASKGGSTFKSASTSLSTASLSQDSSLLQNSLLTTFLDNNDQMEGDFLLPTPSEGDPGAVRIKIFLLASPKFMELTILKQAKVGDLIRHIMTVYRKDPLLGGDKPLQYPKVPEAYELRLIDDDDRESYKPFYEVGALDTRERVGEYASLAFVQVRNYKPKGQESDGIDQQMMEELKKQNKRLLNVQVNTTLLKTKFQLIFNDSDTARQILVDVSAKLKDPIYINPKQFCIIPIIPKGGEGKPANTFSLAKYGGKSSDFMELMFNNQQQSGQFEYDSNYVDLSTIIRNLKYNTVEVTERVYVDKPMKKQKEVPIERKQDVTNTLIQTNILQKIPQNKDLYTSYIIGGQNNNPSSDMGGHRASEVPTSNPRGSVTPRDLVSKSMIGVSGSVSLGNAKAKVGGRESVMEFEDERAGEGHRKEEDFLFGSISAAKYQEFTVIKINKRGKRQQRILGIDGFNIYNIRKPKGEGGMPGSMVPGSGLSGVGNQGAGQGAASVKKSSFISKFLSEKILGDKRKARPINSILDIRKVQGNHLAIEIVFQDKNSTKGLVYECLSADNQSEIIAKINFLRKNQEKPLSLKRGGQVPGSMIPQQQMMMVQSSYVNQTGPLHGMPGSQSNQMLAKSFLY</sequence>
<proteinExistence type="predicted"/>
<feature type="compositionally biased region" description="Basic and acidic residues" evidence="1">
    <location>
        <begin position="93"/>
        <end position="104"/>
    </location>
</feature>
<evidence type="ECO:0000313" key="3">
    <source>
        <dbReference type="Proteomes" id="UP000785679"/>
    </source>
</evidence>
<dbReference type="GO" id="GO:0005546">
    <property type="term" value="F:phosphatidylinositol-4,5-bisphosphate binding"/>
    <property type="evidence" value="ECO:0007669"/>
    <property type="project" value="TreeGrafter"/>
</dbReference>
<name>A0A8J8NFQ8_HALGN</name>
<feature type="compositionally biased region" description="Polar residues" evidence="1">
    <location>
        <begin position="141"/>
        <end position="151"/>
    </location>
</feature>
<dbReference type="EMBL" id="RRYP01016998">
    <property type="protein sequence ID" value="TNV74437.1"/>
    <property type="molecule type" value="Genomic_DNA"/>
</dbReference>
<evidence type="ECO:0000256" key="1">
    <source>
        <dbReference type="SAM" id="MobiDB-lite"/>
    </source>
</evidence>
<reference evidence="2" key="1">
    <citation type="submission" date="2019-06" db="EMBL/GenBank/DDBJ databases">
        <authorList>
            <person name="Zheng W."/>
        </authorList>
    </citation>
    <scope>NUCLEOTIDE SEQUENCE</scope>
    <source>
        <strain evidence="2">QDHG01</strain>
    </source>
</reference>
<protein>
    <recommendedName>
        <fullName evidence="4">Sin1 middle CRIM domain-containing protein</fullName>
    </recommendedName>
</protein>
<dbReference type="PANTHER" id="PTHR13335:SF1">
    <property type="entry name" value="TARGET OF RAPAMYCIN COMPLEX 2 SUBUNIT MAPKAP1"/>
    <property type="match status" value="1"/>
</dbReference>
<dbReference type="PANTHER" id="PTHR13335">
    <property type="entry name" value="TARGET OF RAPAMYCIN COMPLEX 2 SUBUNIT MAPKAP1"/>
    <property type="match status" value="1"/>
</dbReference>
<feature type="region of interest" description="Disordered" evidence="1">
    <location>
        <begin position="692"/>
        <end position="718"/>
    </location>
</feature>
<dbReference type="Proteomes" id="UP000785679">
    <property type="component" value="Unassembled WGS sequence"/>
</dbReference>
<dbReference type="AlphaFoldDB" id="A0A8J8NFQ8"/>
<gene>
    <name evidence="2" type="ORF">FGO68_gene9277</name>
</gene>
<keyword evidence="3" id="KW-1185">Reference proteome</keyword>
<dbReference type="OrthoDB" id="313535at2759"/>
<dbReference type="GO" id="GO:0005737">
    <property type="term" value="C:cytoplasm"/>
    <property type="evidence" value="ECO:0007669"/>
    <property type="project" value="TreeGrafter"/>
</dbReference>
<organism evidence="2 3">
    <name type="scientific">Halteria grandinella</name>
    <dbReference type="NCBI Taxonomy" id="5974"/>
    <lineage>
        <taxon>Eukaryota</taxon>
        <taxon>Sar</taxon>
        <taxon>Alveolata</taxon>
        <taxon>Ciliophora</taxon>
        <taxon>Intramacronucleata</taxon>
        <taxon>Spirotrichea</taxon>
        <taxon>Stichotrichia</taxon>
        <taxon>Sporadotrichida</taxon>
        <taxon>Halteriidae</taxon>
        <taxon>Halteria</taxon>
    </lineage>
</organism>
<dbReference type="InterPro" id="IPR008828">
    <property type="entry name" value="Sin1/Avo1"/>
</dbReference>
<evidence type="ECO:0008006" key="4">
    <source>
        <dbReference type="Google" id="ProtNLM"/>
    </source>
</evidence>